<dbReference type="EMBL" id="JAHQIW010002404">
    <property type="protein sequence ID" value="KAJ1355265.1"/>
    <property type="molecule type" value="Genomic_DNA"/>
</dbReference>
<comment type="caution">
    <text evidence="2">The sequence shown here is derived from an EMBL/GenBank/DDBJ whole genome shotgun (WGS) entry which is preliminary data.</text>
</comment>
<keyword evidence="3" id="KW-1185">Reference proteome</keyword>
<evidence type="ECO:0000313" key="3">
    <source>
        <dbReference type="Proteomes" id="UP001196413"/>
    </source>
</evidence>
<sequence length="67" mass="7282">MSKALPQVGTPRPYTDDEERETSETCVYGPDVPASDRILRKGCGVLKNVIVALAKHLDTAVAPWLAM</sequence>
<reference evidence="2" key="1">
    <citation type="submission" date="2021-06" db="EMBL/GenBank/DDBJ databases">
        <title>Parelaphostrongylus tenuis whole genome reference sequence.</title>
        <authorList>
            <person name="Garwood T.J."/>
            <person name="Larsen P.A."/>
            <person name="Fountain-Jones N.M."/>
            <person name="Garbe J.R."/>
            <person name="Macchietto M.G."/>
            <person name="Kania S.A."/>
            <person name="Gerhold R.W."/>
            <person name="Richards J.E."/>
            <person name="Wolf T.M."/>
        </authorList>
    </citation>
    <scope>NUCLEOTIDE SEQUENCE</scope>
    <source>
        <strain evidence="2">MNPRO001-30</strain>
        <tissue evidence="2">Meninges</tissue>
    </source>
</reference>
<evidence type="ECO:0000256" key="1">
    <source>
        <dbReference type="SAM" id="MobiDB-lite"/>
    </source>
</evidence>
<evidence type="ECO:0000313" key="2">
    <source>
        <dbReference type="EMBL" id="KAJ1355265.1"/>
    </source>
</evidence>
<accession>A0AAD5MCE2</accession>
<proteinExistence type="predicted"/>
<organism evidence="2 3">
    <name type="scientific">Parelaphostrongylus tenuis</name>
    <name type="common">Meningeal worm</name>
    <dbReference type="NCBI Taxonomy" id="148309"/>
    <lineage>
        <taxon>Eukaryota</taxon>
        <taxon>Metazoa</taxon>
        <taxon>Ecdysozoa</taxon>
        <taxon>Nematoda</taxon>
        <taxon>Chromadorea</taxon>
        <taxon>Rhabditida</taxon>
        <taxon>Rhabditina</taxon>
        <taxon>Rhabditomorpha</taxon>
        <taxon>Strongyloidea</taxon>
        <taxon>Metastrongylidae</taxon>
        <taxon>Parelaphostrongylus</taxon>
    </lineage>
</organism>
<dbReference type="AlphaFoldDB" id="A0AAD5MCE2"/>
<protein>
    <submittedName>
        <fullName evidence="2">Uncharacterized protein</fullName>
    </submittedName>
</protein>
<name>A0AAD5MCE2_PARTN</name>
<gene>
    <name evidence="2" type="ORF">KIN20_012597</name>
</gene>
<dbReference type="Proteomes" id="UP001196413">
    <property type="component" value="Unassembled WGS sequence"/>
</dbReference>
<feature type="region of interest" description="Disordered" evidence="1">
    <location>
        <begin position="1"/>
        <end position="28"/>
    </location>
</feature>